<dbReference type="Gene3D" id="2.40.30.110">
    <property type="entry name" value="Aminomethyltransferase beta-barrel domains"/>
    <property type="match status" value="1"/>
</dbReference>
<evidence type="ECO:0000256" key="3">
    <source>
        <dbReference type="ARBA" id="ARBA00022576"/>
    </source>
</evidence>
<evidence type="ECO:0000313" key="12">
    <source>
        <dbReference type="Proteomes" id="UP000326354"/>
    </source>
</evidence>
<dbReference type="InterPro" id="IPR013977">
    <property type="entry name" value="GcvT_C"/>
</dbReference>
<dbReference type="InterPro" id="IPR029043">
    <property type="entry name" value="GcvT/YgfZ_C"/>
</dbReference>
<dbReference type="Proteomes" id="UP000326354">
    <property type="component" value="Chromosome"/>
</dbReference>
<dbReference type="HAMAP" id="MF_00259">
    <property type="entry name" value="GcvT"/>
    <property type="match status" value="1"/>
</dbReference>
<dbReference type="InterPro" id="IPR022903">
    <property type="entry name" value="GcvT_bac"/>
</dbReference>
<dbReference type="InterPro" id="IPR028896">
    <property type="entry name" value="GcvT/YgfZ/DmdA"/>
</dbReference>
<evidence type="ECO:0000259" key="9">
    <source>
        <dbReference type="Pfam" id="PF01571"/>
    </source>
</evidence>
<dbReference type="NCBIfam" id="NF001567">
    <property type="entry name" value="PRK00389.1"/>
    <property type="match status" value="1"/>
</dbReference>
<dbReference type="GO" id="GO:0008483">
    <property type="term" value="F:transaminase activity"/>
    <property type="evidence" value="ECO:0007669"/>
    <property type="project" value="UniProtKB-KW"/>
</dbReference>
<dbReference type="GO" id="GO:0032259">
    <property type="term" value="P:methylation"/>
    <property type="evidence" value="ECO:0007669"/>
    <property type="project" value="UniProtKB-KW"/>
</dbReference>
<comment type="catalytic activity">
    <reaction evidence="6 7">
        <text>N(6)-[(R)-S(8)-aminomethyldihydrolipoyl]-L-lysyl-[protein] + (6S)-5,6,7,8-tetrahydrofolate = N(6)-[(R)-dihydrolipoyl]-L-lysyl-[protein] + (6R)-5,10-methylene-5,6,7,8-tetrahydrofolate + NH4(+)</text>
        <dbReference type="Rhea" id="RHEA:16945"/>
        <dbReference type="Rhea" id="RHEA-COMP:10475"/>
        <dbReference type="Rhea" id="RHEA-COMP:10492"/>
        <dbReference type="ChEBI" id="CHEBI:15636"/>
        <dbReference type="ChEBI" id="CHEBI:28938"/>
        <dbReference type="ChEBI" id="CHEBI:57453"/>
        <dbReference type="ChEBI" id="CHEBI:83100"/>
        <dbReference type="ChEBI" id="CHEBI:83143"/>
        <dbReference type="EC" id="2.1.2.10"/>
    </reaction>
</comment>
<feature type="binding site" evidence="8">
    <location>
        <position position="196"/>
    </location>
    <ligand>
        <name>substrate</name>
    </ligand>
</feature>
<organism evidence="11 12">
    <name type="scientific">Uabimicrobium amorphum</name>
    <dbReference type="NCBI Taxonomy" id="2596890"/>
    <lineage>
        <taxon>Bacteria</taxon>
        <taxon>Pseudomonadati</taxon>
        <taxon>Planctomycetota</taxon>
        <taxon>Candidatus Uabimicrobiia</taxon>
        <taxon>Candidatus Uabimicrobiales</taxon>
        <taxon>Candidatus Uabimicrobiaceae</taxon>
        <taxon>Candidatus Uabimicrobium</taxon>
    </lineage>
</organism>
<dbReference type="EC" id="2.1.2.10" evidence="2 7"/>
<gene>
    <name evidence="7" type="primary">gcvT</name>
    <name evidence="11" type="ORF">UABAM_02134</name>
</gene>
<evidence type="ECO:0000256" key="7">
    <source>
        <dbReference type="HAMAP-Rule" id="MF_00259"/>
    </source>
</evidence>
<dbReference type="PANTHER" id="PTHR43757">
    <property type="entry name" value="AMINOMETHYLTRANSFERASE"/>
    <property type="match status" value="1"/>
</dbReference>
<reference evidence="11 12" key="1">
    <citation type="submission" date="2019-08" db="EMBL/GenBank/DDBJ databases">
        <title>Complete genome sequence of Candidatus Uab amorphum.</title>
        <authorList>
            <person name="Shiratori T."/>
            <person name="Suzuki S."/>
            <person name="Kakizawa Y."/>
            <person name="Ishida K."/>
        </authorList>
    </citation>
    <scope>NUCLEOTIDE SEQUENCE [LARGE SCALE GENOMIC DNA]</scope>
    <source>
        <strain evidence="11 12">SRT547</strain>
    </source>
</reference>
<evidence type="ECO:0000259" key="10">
    <source>
        <dbReference type="Pfam" id="PF08669"/>
    </source>
</evidence>
<evidence type="ECO:0000256" key="4">
    <source>
        <dbReference type="ARBA" id="ARBA00022679"/>
    </source>
</evidence>
<name>A0A5S9IKX8_UABAM</name>
<dbReference type="KEGG" id="uam:UABAM_02134"/>
<dbReference type="Gene3D" id="4.10.1250.10">
    <property type="entry name" value="Aminomethyltransferase fragment"/>
    <property type="match status" value="1"/>
</dbReference>
<proteinExistence type="inferred from homology"/>
<feature type="domain" description="Aminomethyltransferase C-terminal" evidence="10">
    <location>
        <begin position="282"/>
        <end position="360"/>
    </location>
</feature>
<dbReference type="Gene3D" id="3.30.1360.120">
    <property type="entry name" value="Probable tRNA modification gtpase trme, domain 1"/>
    <property type="match status" value="1"/>
</dbReference>
<comment type="function">
    <text evidence="7">The glycine cleavage system catalyzes the degradation of glycine.</text>
</comment>
<dbReference type="Pfam" id="PF08669">
    <property type="entry name" value="GCV_T_C"/>
    <property type="match status" value="1"/>
</dbReference>
<dbReference type="GO" id="GO:0004047">
    <property type="term" value="F:aminomethyltransferase activity"/>
    <property type="evidence" value="ECO:0007669"/>
    <property type="project" value="UniProtKB-UniRule"/>
</dbReference>
<sequence>MELKTTPLTQVHEELGAKIAPFAGFAMPIRYGNITEEHLKVRSAAGLFDLCHMGRITVSGKEDCKYLQHLVTNNIEKMDVGQAHYALILNEEGFVLDDIIVYRRPENYMIVCNGANLDKVVTWMQKQQQNFEVTVQDQSDEIGMIAIQGVTSLAVVSQLVDTDVSPMKYYFCCEANINGRAGMVARTGYTGEDGFELYVASEYIPELWKKSLEVGESHGLAPVGLAARDTLRLEAGMPLYGHEIDETTNPLEAGLRFGVKFKKGEFIGRDALLKVKEQGLTRKLVCLISEGKRIARQGSEIFDGETQVGYITSGTKSPSLEKSIAMGYVPADKSKPGNVFHVKIGKGNHEFTVVKSPFYKREK</sequence>
<dbReference type="InterPro" id="IPR006222">
    <property type="entry name" value="GCVT_N"/>
</dbReference>
<feature type="domain" description="GCVT N-terminal" evidence="9">
    <location>
        <begin position="8"/>
        <end position="263"/>
    </location>
</feature>
<dbReference type="GO" id="GO:0008168">
    <property type="term" value="F:methyltransferase activity"/>
    <property type="evidence" value="ECO:0007669"/>
    <property type="project" value="UniProtKB-KW"/>
</dbReference>
<dbReference type="GO" id="GO:0005829">
    <property type="term" value="C:cytosol"/>
    <property type="evidence" value="ECO:0007669"/>
    <property type="project" value="TreeGrafter"/>
</dbReference>
<comment type="similarity">
    <text evidence="1 7">Belongs to the GcvT family.</text>
</comment>
<dbReference type="SUPFAM" id="SSF103025">
    <property type="entry name" value="Folate-binding domain"/>
    <property type="match status" value="1"/>
</dbReference>
<dbReference type="FunFam" id="3.30.70.1400:FF:000001">
    <property type="entry name" value="Aminomethyltransferase"/>
    <property type="match status" value="1"/>
</dbReference>
<dbReference type="GO" id="GO:0019464">
    <property type="term" value="P:glycine decarboxylation via glycine cleavage system"/>
    <property type="evidence" value="ECO:0007669"/>
    <property type="project" value="UniProtKB-UniRule"/>
</dbReference>
<dbReference type="PIRSF" id="PIRSF006487">
    <property type="entry name" value="GcvT"/>
    <property type="match status" value="1"/>
</dbReference>
<dbReference type="Gene3D" id="3.30.70.1400">
    <property type="entry name" value="Aminomethyltransferase beta-barrel domains"/>
    <property type="match status" value="1"/>
</dbReference>
<evidence type="ECO:0000256" key="8">
    <source>
        <dbReference type="PIRSR" id="PIRSR006487-1"/>
    </source>
</evidence>
<accession>A0A5S9IKX8</accession>
<dbReference type="GO" id="GO:0005960">
    <property type="term" value="C:glycine cleavage complex"/>
    <property type="evidence" value="ECO:0007669"/>
    <property type="project" value="InterPro"/>
</dbReference>
<dbReference type="FunFam" id="4.10.1250.10:FF:000001">
    <property type="entry name" value="Aminomethyltransferase"/>
    <property type="match status" value="1"/>
</dbReference>
<dbReference type="PANTHER" id="PTHR43757:SF2">
    <property type="entry name" value="AMINOMETHYLTRANSFERASE, MITOCHONDRIAL"/>
    <property type="match status" value="1"/>
</dbReference>
<keyword evidence="4 7" id="KW-0808">Transferase</keyword>
<dbReference type="Pfam" id="PF01571">
    <property type="entry name" value="GCV_T"/>
    <property type="match status" value="1"/>
</dbReference>
<dbReference type="SUPFAM" id="SSF101790">
    <property type="entry name" value="Aminomethyltransferase beta-barrel domain"/>
    <property type="match status" value="1"/>
</dbReference>
<dbReference type="RefSeq" id="WP_151967963.1">
    <property type="nucleotide sequence ID" value="NZ_AP019860.1"/>
</dbReference>
<evidence type="ECO:0000313" key="11">
    <source>
        <dbReference type="EMBL" id="BBM83779.1"/>
    </source>
</evidence>
<comment type="subunit">
    <text evidence="7">The glycine cleavage system is composed of four proteins: P, T, L and H.</text>
</comment>
<dbReference type="InterPro" id="IPR006223">
    <property type="entry name" value="GcvT"/>
</dbReference>
<dbReference type="OrthoDB" id="9774591at2"/>
<protein>
    <recommendedName>
        <fullName evidence="2 7">Aminomethyltransferase</fullName>
        <ecNumber evidence="2 7">2.1.2.10</ecNumber>
    </recommendedName>
    <alternativeName>
        <fullName evidence="5 7">Glycine cleavage system T protein</fullName>
    </alternativeName>
</protein>
<dbReference type="NCBIfam" id="TIGR00528">
    <property type="entry name" value="gcvT"/>
    <property type="match status" value="1"/>
</dbReference>
<dbReference type="EMBL" id="AP019860">
    <property type="protein sequence ID" value="BBM83779.1"/>
    <property type="molecule type" value="Genomic_DNA"/>
</dbReference>
<dbReference type="AlphaFoldDB" id="A0A5S9IKX8"/>
<evidence type="ECO:0000256" key="5">
    <source>
        <dbReference type="ARBA" id="ARBA00031395"/>
    </source>
</evidence>
<keyword evidence="3 7" id="KW-0032">Aminotransferase</keyword>
<dbReference type="InterPro" id="IPR027266">
    <property type="entry name" value="TrmE/GcvT-like"/>
</dbReference>
<keyword evidence="12" id="KW-1185">Reference proteome</keyword>
<evidence type="ECO:0000256" key="2">
    <source>
        <dbReference type="ARBA" id="ARBA00012616"/>
    </source>
</evidence>
<evidence type="ECO:0000256" key="1">
    <source>
        <dbReference type="ARBA" id="ARBA00008609"/>
    </source>
</evidence>
<keyword evidence="11" id="KW-0489">Methyltransferase</keyword>
<evidence type="ECO:0000256" key="6">
    <source>
        <dbReference type="ARBA" id="ARBA00047665"/>
    </source>
</evidence>
<dbReference type="FunFam" id="2.40.30.110:FF:000003">
    <property type="entry name" value="Aminomethyltransferase"/>
    <property type="match status" value="1"/>
</dbReference>